<feature type="transmembrane region" description="Helical" evidence="9">
    <location>
        <begin position="96"/>
        <end position="117"/>
    </location>
</feature>
<evidence type="ECO:0000256" key="7">
    <source>
        <dbReference type="ARBA" id="ARBA00023136"/>
    </source>
</evidence>
<dbReference type="RefSeq" id="WP_025802354.1">
    <property type="nucleotide sequence ID" value="NZ_CP009706.1"/>
</dbReference>
<organism evidence="10 11">
    <name type="scientific">Hafnia alvei FB1</name>
    <dbReference type="NCBI Taxonomy" id="1453496"/>
    <lineage>
        <taxon>Bacteria</taxon>
        <taxon>Pseudomonadati</taxon>
        <taxon>Pseudomonadota</taxon>
        <taxon>Gammaproteobacteria</taxon>
        <taxon>Enterobacterales</taxon>
        <taxon>Hafniaceae</taxon>
        <taxon>Hafnia</taxon>
    </lineage>
</organism>
<feature type="transmembrane region" description="Helical" evidence="9">
    <location>
        <begin position="275"/>
        <end position="293"/>
    </location>
</feature>
<keyword evidence="11" id="KW-1185">Reference proteome</keyword>
<keyword evidence="4" id="KW-1003">Cell membrane</keyword>
<evidence type="ECO:0000313" key="10">
    <source>
        <dbReference type="EMBL" id="AIU73358.1"/>
    </source>
</evidence>
<evidence type="ECO:0000256" key="8">
    <source>
        <dbReference type="ARBA" id="ARBA00026081"/>
    </source>
</evidence>
<dbReference type="PANTHER" id="PTHR33529">
    <property type="entry name" value="SLR0882 PROTEIN-RELATED"/>
    <property type="match status" value="1"/>
</dbReference>
<dbReference type="PATRIC" id="fig|1453496.5.peg.2808"/>
<dbReference type="AlphaFoldDB" id="A0A097R3R0"/>
<dbReference type="GO" id="GO:0055085">
    <property type="term" value="P:transmembrane transport"/>
    <property type="evidence" value="ECO:0007669"/>
    <property type="project" value="InterPro"/>
</dbReference>
<dbReference type="OrthoDB" id="9776227at2"/>
<keyword evidence="6 9" id="KW-1133">Transmembrane helix</keyword>
<sequence>MNIFSRYLMRNIFIGFSAAAGLLIPLFTTFNLVNELDDVSSGGYHWTQAVLVVLMTLPRSFIDLGPFIALLGGIVGLGQLSKSMELTAIRTTGFSIFRISMVALCAGLILTISLGVVDEWVASPLQQRALQIKNTAIALDESSSSTGNILWARKGNEFVTVKSLDEHNQPVGVEIFYYRPDRSLESYLYASNATVLDGKVWMLNHINEKKWVNGEEITGIKERLQWQSIFTSMTLQELTMPSDSFSIKQLSQYITYLKNTGQPSIEFKIALWQKLGRAILALAMILLAIPFTFSAPRSPGLGSRLAIGVIVGLLTYISYQIIVNVGLLFCLNVEMVTLAPPIFILIIALKMIYQFDQRPL</sequence>
<dbReference type="Pfam" id="PF03739">
    <property type="entry name" value="LptF_LptG"/>
    <property type="match status" value="1"/>
</dbReference>
<dbReference type="KEGG" id="hav:AT03_13785"/>
<feature type="transmembrane region" description="Helical" evidence="9">
    <location>
        <begin position="305"/>
        <end position="329"/>
    </location>
</feature>
<accession>A0A097R3R0</accession>
<feature type="transmembrane region" description="Helical" evidence="9">
    <location>
        <begin position="12"/>
        <end position="30"/>
    </location>
</feature>
<protein>
    <submittedName>
        <fullName evidence="10">Permease</fullName>
    </submittedName>
</protein>
<evidence type="ECO:0000256" key="1">
    <source>
        <dbReference type="ARBA" id="ARBA00002265"/>
    </source>
</evidence>
<comment type="function">
    <text evidence="1">Part of the ABC transporter complex LptBFG involved in the translocation of lipopolysaccharide (LPS) from the inner membrane to the outer membrane.</text>
</comment>
<keyword evidence="5 9" id="KW-0812">Transmembrane</keyword>
<dbReference type="InterPro" id="IPR030923">
    <property type="entry name" value="LptG"/>
</dbReference>
<feature type="transmembrane region" description="Helical" evidence="9">
    <location>
        <begin position="335"/>
        <end position="353"/>
    </location>
</feature>
<evidence type="ECO:0000256" key="3">
    <source>
        <dbReference type="ARBA" id="ARBA00007725"/>
    </source>
</evidence>
<name>A0A097R3R0_HAFAL</name>
<comment type="subcellular location">
    <subcellularLocation>
        <location evidence="2">Cell membrane</location>
        <topology evidence="2">Multi-pass membrane protein</topology>
    </subcellularLocation>
</comment>
<evidence type="ECO:0000256" key="6">
    <source>
        <dbReference type="ARBA" id="ARBA00022989"/>
    </source>
</evidence>
<dbReference type="HOGENOM" id="CLU_028799_1_2_6"/>
<dbReference type="InterPro" id="IPR005495">
    <property type="entry name" value="LptG/LptF_permease"/>
</dbReference>
<evidence type="ECO:0000256" key="9">
    <source>
        <dbReference type="SAM" id="Phobius"/>
    </source>
</evidence>
<dbReference type="NCBIfam" id="TIGR04408">
    <property type="entry name" value="LptG_lptG"/>
    <property type="match status" value="1"/>
</dbReference>
<reference evidence="10 11" key="1">
    <citation type="journal article" date="2014" name="Gut Pathog.">
        <title>Gene clusters of Hafnia alvei strain FB1 important in survival and pathogenesis: a draft genome perspective.</title>
        <authorList>
            <person name="Tan J.Y."/>
            <person name="Yin W.F."/>
            <person name="Chan K.G."/>
        </authorList>
    </citation>
    <scope>NUCLEOTIDE SEQUENCE [LARGE SCALE GENOMIC DNA]</scope>
    <source>
        <strain evidence="10 11">FB1</strain>
    </source>
</reference>
<feature type="transmembrane region" description="Helical" evidence="9">
    <location>
        <begin position="50"/>
        <end position="75"/>
    </location>
</feature>
<dbReference type="PANTHER" id="PTHR33529:SF2">
    <property type="entry name" value="LIPOPOLYSACCHARIDE EXPORT SYSTEM PERMEASE PROTEIN LPTG"/>
    <property type="match status" value="1"/>
</dbReference>
<dbReference type="GO" id="GO:0015920">
    <property type="term" value="P:lipopolysaccharide transport"/>
    <property type="evidence" value="ECO:0007669"/>
    <property type="project" value="TreeGrafter"/>
</dbReference>
<evidence type="ECO:0000256" key="2">
    <source>
        <dbReference type="ARBA" id="ARBA00004651"/>
    </source>
</evidence>
<dbReference type="eggNOG" id="COG0795">
    <property type="taxonomic scope" value="Bacteria"/>
</dbReference>
<comment type="similarity">
    <text evidence="3">Belongs to the LptF/LptG family.</text>
</comment>
<proteinExistence type="inferred from homology"/>
<dbReference type="GO" id="GO:0043190">
    <property type="term" value="C:ATP-binding cassette (ABC) transporter complex"/>
    <property type="evidence" value="ECO:0007669"/>
    <property type="project" value="InterPro"/>
</dbReference>
<evidence type="ECO:0000256" key="5">
    <source>
        <dbReference type="ARBA" id="ARBA00022692"/>
    </source>
</evidence>
<evidence type="ECO:0000313" key="11">
    <source>
        <dbReference type="Proteomes" id="UP000029986"/>
    </source>
</evidence>
<dbReference type="Proteomes" id="UP000029986">
    <property type="component" value="Chromosome"/>
</dbReference>
<keyword evidence="7 9" id="KW-0472">Membrane</keyword>
<dbReference type="EMBL" id="CP009706">
    <property type="protein sequence ID" value="AIU73358.1"/>
    <property type="molecule type" value="Genomic_DNA"/>
</dbReference>
<gene>
    <name evidence="10" type="ORF">AT03_13785</name>
</gene>
<comment type="subunit">
    <text evidence="8">Component of the lipopolysaccharide transport and assembly complex. The LptBFG transporter is composed of two ATP-binding proteins (LptB) and two transmembrane proteins (LptF and LptG).</text>
</comment>
<evidence type="ECO:0000256" key="4">
    <source>
        <dbReference type="ARBA" id="ARBA00022475"/>
    </source>
</evidence>